<dbReference type="Proteomes" id="UP000827084">
    <property type="component" value="Chromosome"/>
</dbReference>
<evidence type="ECO:0000313" key="6">
    <source>
        <dbReference type="EMBL" id="QYX73717.1"/>
    </source>
</evidence>
<organism evidence="6 7">
    <name type="scientific">Shewanella putrefaciens</name>
    <name type="common">Pseudomonas putrefaciens</name>
    <dbReference type="NCBI Taxonomy" id="24"/>
    <lineage>
        <taxon>Bacteria</taxon>
        <taxon>Pseudomonadati</taxon>
        <taxon>Pseudomonadota</taxon>
        <taxon>Gammaproteobacteria</taxon>
        <taxon>Alteromonadales</taxon>
        <taxon>Shewanellaceae</taxon>
        <taxon>Shewanella</taxon>
    </lineage>
</organism>
<dbReference type="PANTHER" id="PTHR38776">
    <property type="entry name" value="MLTA-INTERACTING PROTEIN-RELATED"/>
    <property type="match status" value="1"/>
</dbReference>
<comment type="similarity">
    <text evidence="2">Belongs to the MipA/OmpV family.</text>
</comment>
<evidence type="ECO:0000313" key="7">
    <source>
        <dbReference type="Proteomes" id="UP000827084"/>
    </source>
</evidence>
<comment type="subcellular location">
    <subcellularLocation>
        <location evidence="1">Cell outer membrane</location>
    </subcellularLocation>
</comment>
<keyword evidence="5" id="KW-0998">Cell outer membrane</keyword>
<evidence type="ECO:0000256" key="3">
    <source>
        <dbReference type="ARBA" id="ARBA00022729"/>
    </source>
</evidence>
<protein>
    <submittedName>
        <fullName evidence="6">MipA/OmpV family protein</fullName>
    </submittedName>
</protein>
<evidence type="ECO:0000256" key="1">
    <source>
        <dbReference type="ARBA" id="ARBA00004442"/>
    </source>
</evidence>
<name>A0ABX8XEY5_SHEPU</name>
<gene>
    <name evidence="6" type="ORF">K3G22_04640</name>
</gene>
<reference evidence="6 7" key="1">
    <citation type="submission" date="2021-08" db="EMBL/GenBank/DDBJ databases">
        <title>Shewanella putrefaciens YZ-J, complete genome.</title>
        <authorList>
            <person name="Yi Z."/>
        </authorList>
    </citation>
    <scope>NUCLEOTIDE SEQUENCE [LARGE SCALE GENOMIC DNA]</scope>
    <source>
        <strain evidence="6 7">YZ-J</strain>
    </source>
</reference>
<dbReference type="Pfam" id="PF06629">
    <property type="entry name" value="MipA"/>
    <property type="match status" value="1"/>
</dbReference>
<dbReference type="EMBL" id="CP080635">
    <property type="protein sequence ID" value="QYX73717.1"/>
    <property type="molecule type" value="Genomic_DNA"/>
</dbReference>
<evidence type="ECO:0000256" key="2">
    <source>
        <dbReference type="ARBA" id="ARBA00005722"/>
    </source>
</evidence>
<evidence type="ECO:0000256" key="5">
    <source>
        <dbReference type="ARBA" id="ARBA00023237"/>
    </source>
</evidence>
<sequence length="288" mass="33159">MYRILLILLITLGIPLVGMAKETCSTKHECIEMRNWDLGIAIGWGQKTNPLKDFDDIPAFFIPTVAYYGERWFFDNGNIGYSLTEQEYFSVNVVTSYSLDRAYFYRWDPSNVFLARSSQTATNFTDRPALSISSEPEPVFNSLESRHFTMLGGIEAFIYSQLGTIRLAYSHDMFSVHSGSEAQVKWTYGWHVNQWILDLSLVLDWKSQNVVDYYYGIRPSENAYWSQKYQASSGWNKGAEATVRYILTDNWDLLLAVRYTQISDEIAASPLLDKDYSSTYFVGAAYRF</sequence>
<dbReference type="RefSeq" id="WP_128090155.1">
    <property type="nucleotide sequence ID" value="NZ_CP028435.1"/>
</dbReference>
<proteinExistence type="inferred from homology"/>
<accession>A0ABX8XEY5</accession>
<keyword evidence="7" id="KW-1185">Reference proteome</keyword>
<dbReference type="PANTHER" id="PTHR38776:SF1">
    <property type="entry name" value="MLTA-INTERACTING PROTEIN-RELATED"/>
    <property type="match status" value="1"/>
</dbReference>
<keyword evidence="4" id="KW-0472">Membrane</keyword>
<keyword evidence="3" id="KW-0732">Signal</keyword>
<dbReference type="GeneID" id="67442522"/>
<evidence type="ECO:0000256" key="4">
    <source>
        <dbReference type="ARBA" id="ARBA00023136"/>
    </source>
</evidence>
<dbReference type="InterPro" id="IPR010583">
    <property type="entry name" value="MipA"/>
</dbReference>